<evidence type="ECO:0000256" key="1">
    <source>
        <dbReference type="SAM" id="Phobius"/>
    </source>
</evidence>
<reference evidence="2 3" key="1">
    <citation type="submission" date="2016-10" db="EMBL/GenBank/DDBJ databases">
        <authorList>
            <person name="de Groot N.N."/>
        </authorList>
    </citation>
    <scope>NUCLEOTIDE SEQUENCE [LARGE SCALE GENOMIC DNA]</scope>
    <source>
        <strain evidence="2 3">DSM 17074</strain>
    </source>
</reference>
<feature type="transmembrane region" description="Helical" evidence="1">
    <location>
        <begin position="30"/>
        <end position="47"/>
    </location>
</feature>
<keyword evidence="1" id="KW-0812">Transmembrane</keyword>
<dbReference type="Proteomes" id="UP000199139">
    <property type="component" value="Unassembled WGS sequence"/>
</dbReference>
<keyword evidence="1" id="KW-0472">Membrane</keyword>
<name>A0A1I6U244_9BACI</name>
<accession>A0A1I6U244</accession>
<proteinExistence type="predicted"/>
<protein>
    <submittedName>
        <fullName evidence="2">Uncharacterized protein</fullName>
    </submittedName>
</protein>
<dbReference type="AlphaFoldDB" id="A0A1I6U244"/>
<evidence type="ECO:0000313" key="3">
    <source>
        <dbReference type="Proteomes" id="UP000199139"/>
    </source>
</evidence>
<dbReference type="EMBL" id="FPAI01000021">
    <property type="protein sequence ID" value="SFS95505.1"/>
    <property type="molecule type" value="Genomic_DNA"/>
</dbReference>
<gene>
    <name evidence="2" type="ORF">SAMN05421668_1212</name>
</gene>
<sequence length="89" mass="10248">MKAYFLFGSSLLISVLYISIYTLLSPLTDLFFSLSLLFLVAFFTLNVDRKKSLFELLHLNFLRNLKMEIPKKTNLTVSYGLGYPRSPFG</sequence>
<organism evidence="2 3">
    <name type="scientific">Halolactibacillus miurensis</name>
    <dbReference type="NCBI Taxonomy" id="306541"/>
    <lineage>
        <taxon>Bacteria</taxon>
        <taxon>Bacillati</taxon>
        <taxon>Bacillota</taxon>
        <taxon>Bacilli</taxon>
        <taxon>Bacillales</taxon>
        <taxon>Bacillaceae</taxon>
        <taxon>Halolactibacillus</taxon>
    </lineage>
</organism>
<evidence type="ECO:0000313" key="2">
    <source>
        <dbReference type="EMBL" id="SFS95505.1"/>
    </source>
</evidence>
<feature type="transmembrane region" description="Helical" evidence="1">
    <location>
        <begin position="5"/>
        <end position="24"/>
    </location>
</feature>
<keyword evidence="1" id="KW-1133">Transmembrane helix</keyword>